<proteinExistence type="predicted"/>
<comment type="caution">
    <text evidence="1">The sequence shown here is derived from an EMBL/GenBank/DDBJ whole genome shotgun (WGS) entry which is preliminary data.</text>
</comment>
<reference evidence="1 2" key="1">
    <citation type="journal article" date="2023" name="ACS Omega">
        <title>Identification of the Neoaspergillic Acid Biosynthesis Gene Cluster by Establishing an In Vitro CRISPR-Ribonucleoprotein Genetic System in Aspergillus melleus.</title>
        <authorList>
            <person name="Yuan B."/>
            <person name="Grau M.F."/>
            <person name="Murata R.M."/>
            <person name="Torok T."/>
            <person name="Venkateswaran K."/>
            <person name="Stajich J.E."/>
            <person name="Wang C.C.C."/>
        </authorList>
    </citation>
    <scope>NUCLEOTIDE SEQUENCE [LARGE SCALE GENOMIC DNA]</scope>
    <source>
        <strain evidence="1 2">IMV 1140</strain>
    </source>
</reference>
<protein>
    <submittedName>
        <fullName evidence="1">Uncharacterized protein</fullName>
    </submittedName>
</protein>
<keyword evidence="2" id="KW-1185">Reference proteome</keyword>
<sequence length="313" mass="34169">MKETPLPFTFVDVFTETPFKGNPLAVVTIPVGVSLTQDQKQAIAREFNLSETVFVHDVADSETSTERRFDIFTPFAELPFAGHPTIGTAVFLYSRGVRTLHAKAGPISIQQSPNGALRAAIPHNVRLHQRRLPGLEQPNASRSQLETAVREAERGAPLFSIVKGMSFALIELSSLELLGAVRVGAMPELPVDLLDDSWREGWTTRRYYFVRLGSESIGGRSVHKIRTRMVNQRIEDPATGSAACALSSFLSLHVFQETSLTCEITQGVEMGRESNILVDAEVGINAEGARTLESLHLGGKAVQVMSGCISSRP</sequence>
<accession>A0ACC3B266</accession>
<organism evidence="1 2">
    <name type="scientific">Aspergillus melleus</name>
    <dbReference type="NCBI Taxonomy" id="138277"/>
    <lineage>
        <taxon>Eukaryota</taxon>
        <taxon>Fungi</taxon>
        <taxon>Dikarya</taxon>
        <taxon>Ascomycota</taxon>
        <taxon>Pezizomycotina</taxon>
        <taxon>Eurotiomycetes</taxon>
        <taxon>Eurotiomycetidae</taxon>
        <taxon>Eurotiales</taxon>
        <taxon>Aspergillaceae</taxon>
        <taxon>Aspergillus</taxon>
        <taxon>Aspergillus subgen. Circumdati</taxon>
    </lineage>
</organism>
<evidence type="ECO:0000313" key="1">
    <source>
        <dbReference type="EMBL" id="KAK1144217.1"/>
    </source>
</evidence>
<evidence type="ECO:0000313" key="2">
    <source>
        <dbReference type="Proteomes" id="UP001177260"/>
    </source>
</evidence>
<name>A0ACC3B266_9EURO</name>
<gene>
    <name evidence="1" type="ORF">N8T08_005630</name>
</gene>
<dbReference type="EMBL" id="JAOPJF010000032">
    <property type="protein sequence ID" value="KAK1144217.1"/>
    <property type="molecule type" value="Genomic_DNA"/>
</dbReference>
<dbReference type="Proteomes" id="UP001177260">
    <property type="component" value="Unassembled WGS sequence"/>
</dbReference>